<organism evidence="2 3">
    <name type="scientific">Candidatus Woesebacteria bacterium GW2011_GWB1_45_5</name>
    <dbReference type="NCBI Taxonomy" id="1618581"/>
    <lineage>
        <taxon>Bacteria</taxon>
        <taxon>Candidatus Woeseibacteriota</taxon>
    </lineage>
</organism>
<evidence type="ECO:0000256" key="1">
    <source>
        <dbReference type="SAM" id="Phobius"/>
    </source>
</evidence>
<feature type="transmembrane region" description="Helical" evidence="1">
    <location>
        <begin position="20"/>
        <end position="41"/>
    </location>
</feature>
<keyword evidence="1" id="KW-0812">Transmembrane</keyword>
<keyword evidence="1" id="KW-0472">Membrane</keyword>
<protein>
    <submittedName>
        <fullName evidence="2">Uncharacterized protein</fullName>
    </submittedName>
</protein>
<dbReference type="InterPro" id="IPR046031">
    <property type="entry name" value="DUF5989"/>
</dbReference>
<reference evidence="2 3" key="1">
    <citation type="journal article" date="2015" name="Nature">
        <title>rRNA introns, odd ribosomes, and small enigmatic genomes across a large radiation of phyla.</title>
        <authorList>
            <person name="Brown C.T."/>
            <person name="Hug L.A."/>
            <person name="Thomas B.C."/>
            <person name="Sharon I."/>
            <person name="Castelle C.J."/>
            <person name="Singh A."/>
            <person name="Wilkins M.J."/>
            <person name="Williams K.H."/>
            <person name="Banfield J.F."/>
        </authorList>
    </citation>
    <scope>NUCLEOTIDE SEQUENCE [LARGE SCALE GENOMIC DNA]</scope>
</reference>
<dbReference type="Pfam" id="PF19451">
    <property type="entry name" value="DUF5989"/>
    <property type="match status" value="1"/>
</dbReference>
<proteinExistence type="predicted"/>
<name>A0A0G1MNS0_9BACT</name>
<sequence>MLSKLSVIGELFSFLWKKKLWWLIPMILVILVVGILIVFVASSPLAPIVYPLF</sequence>
<gene>
    <name evidence="2" type="ORF">UX13_C0023G0006</name>
</gene>
<dbReference type="Proteomes" id="UP000034329">
    <property type="component" value="Unassembled WGS sequence"/>
</dbReference>
<keyword evidence="1" id="KW-1133">Transmembrane helix</keyword>
<dbReference type="AlphaFoldDB" id="A0A0G1MNS0"/>
<evidence type="ECO:0000313" key="2">
    <source>
        <dbReference type="EMBL" id="KKU10006.1"/>
    </source>
</evidence>
<dbReference type="EMBL" id="LCLA01000023">
    <property type="protein sequence ID" value="KKU10006.1"/>
    <property type="molecule type" value="Genomic_DNA"/>
</dbReference>
<evidence type="ECO:0000313" key="3">
    <source>
        <dbReference type="Proteomes" id="UP000034329"/>
    </source>
</evidence>
<accession>A0A0G1MNS0</accession>
<comment type="caution">
    <text evidence="2">The sequence shown here is derived from an EMBL/GenBank/DDBJ whole genome shotgun (WGS) entry which is preliminary data.</text>
</comment>